<protein>
    <submittedName>
        <fullName evidence="8">MFS transporter</fullName>
    </submittedName>
</protein>
<comment type="subcellular location">
    <subcellularLocation>
        <location evidence="1">Cell membrane</location>
        <topology evidence="1">Multi-pass membrane protein</topology>
    </subcellularLocation>
</comment>
<feature type="transmembrane region" description="Helical" evidence="6">
    <location>
        <begin position="334"/>
        <end position="353"/>
    </location>
</feature>
<reference evidence="8" key="1">
    <citation type="submission" date="2020-11" db="EMBL/GenBank/DDBJ databases">
        <title>Multidrug resistant novel bacterium Savagea serpentis sp. nov., isolated from the scats of a vine snake (Ahaetulla nasuta).</title>
        <authorList>
            <person name="Venkata Ramana V."/>
            <person name="Vikas Patil S."/>
            <person name="Yogita Lugani V."/>
        </authorList>
    </citation>
    <scope>NUCLEOTIDE SEQUENCE</scope>
    <source>
        <strain evidence="8">SN6</strain>
    </source>
</reference>
<feature type="transmembrane region" description="Helical" evidence="6">
    <location>
        <begin position="298"/>
        <end position="322"/>
    </location>
</feature>
<evidence type="ECO:0000313" key="9">
    <source>
        <dbReference type="Proteomes" id="UP000622653"/>
    </source>
</evidence>
<dbReference type="Gene3D" id="1.20.1250.20">
    <property type="entry name" value="MFS general substrate transporter like domains"/>
    <property type="match status" value="1"/>
</dbReference>
<keyword evidence="2" id="KW-0813">Transport</keyword>
<dbReference type="RefSeq" id="WP_194562107.1">
    <property type="nucleotide sequence ID" value="NZ_JADKPV010000001.1"/>
</dbReference>
<proteinExistence type="predicted"/>
<feature type="transmembrane region" description="Helical" evidence="6">
    <location>
        <begin position="167"/>
        <end position="190"/>
    </location>
</feature>
<feature type="transmembrane region" description="Helical" evidence="6">
    <location>
        <begin position="20"/>
        <end position="39"/>
    </location>
</feature>
<keyword evidence="5 6" id="KW-0472">Membrane</keyword>
<accession>A0A8J7KSK7</accession>
<dbReference type="PANTHER" id="PTHR23531:SF2">
    <property type="entry name" value="PERMEASE"/>
    <property type="match status" value="1"/>
</dbReference>
<evidence type="ECO:0000256" key="1">
    <source>
        <dbReference type="ARBA" id="ARBA00004651"/>
    </source>
</evidence>
<dbReference type="GO" id="GO:0022857">
    <property type="term" value="F:transmembrane transporter activity"/>
    <property type="evidence" value="ECO:0007669"/>
    <property type="project" value="InterPro"/>
</dbReference>
<keyword evidence="4 6" id="KW-1133">Transmembrane helix</keyword>
<feature type="transmembrane region" description="Helical" evidence="6">
    <location>
        <begin position="140"/>
        <end position="161"/>
    </location>
</feature>
<dbReference type="Pfam" id="PF07690">
    <property type="entry name" value="MFS_1"/>
    <property type="match status" value="1"/>
</dbReference>
<dbReference type="InterPro" id="IPR020846">
    <property type="entry name" value="MFS_dom"/>
</dbReference>
<name>A0A8J7KSK7_9BACL</name>
<dbReference type="GO" id="GO:0005886">
    <property type="term" value="C:plasma membrane"/>
    <property type="evidence" value="ECO:0007669"/>
    <property type="project" value="UniProtKB-SubCell"/>
</dbReference>
<sequence>MTKEQPSTKIWTKDFITISVAYFFVFIVFYALLTTLPLYVIHELGESEARAGLVVTSMLVAAILVRPFAPKLLEIFGKKKVLLLMLLLYTITMGFYLLIDDFMPLLAIRFLHGISFAVVTTVMSAIAVDVIPKERKGAGMGYFAMAMNLAVVIGPFIGLLIAQQLSFHMLFIVLTAVMLISLVTSLFLNVEEKERKQTDFSLSFHDLIEVKALPVGILSGLVGFAYASILSFVPIYAEEIGLAHVASYFFLVYAGLMLLTRPSLGRAFDEKGPRAVLIPCLGLFAFGLMLLGFTTTGIVLLVSAALIGIGYGTLLPGFQTMAIQSTSHERSGHAIATFFIFFDIGISFGAYTWGVIVDRSGFETMYFIGSALVVVTIFVYLALDARMRRKVKI</sequence>
<evidence type="ECO:0000256" key="4">
    <source>
        <dbReference type="ARBA" id="ARBA00022989"/>
    </source>
</evidence>
<dbReference type="PANTHER" id="PTHR23531">
    <property type="entry name" value="QUINOLENE RESISTANCE PROTEIN NORA"/>
    <property type="match status" value="1"/>
</dbReference>
<keyword evidence="9" id="KW-1185">Reference proteome</keyword>
<feature type="transmembrane region" description="Helical" evidence="6">
    <location>
        <begin position="211"/>
        <end position="236"/>
    </location>
</feature>
<dbReference type="EMBL" id="JADKPV010000001">
    <property type="protein sequence ID" value="MBF4500679.1"/>
    <property type="molecule type" value="Genomic_DNA"/>
</dbReference>
<dbReference type="Proteomes" id="UP000622653">
    <property type="component" value="Unassembled WGS sequence"/>
</dbReference>
<evidence type="ECO:0000313" key="8">
    <source>
        <dbReference type="EMBL" id="MBF4500679.1"/>
    </source>
</evidence>
<feature type="transmembrane region" description="Helical" evidence="6">
    <location>
        <begin position="81"/>
        <end position="99"/>
    </location>
</feature>
<dbReference type="InterPro" id="IPR036259">
    <property type="entry name" value="MFS_trans_sf"/>
</dbReference>
<evidence type="ECO:0000259" key="7">
    <source>
        <dbReference type="PROSITE" id="PS50850"/>
    </source>
</evidence>
<evidence type="ECO:0000256" key="6">
    <source>
        <dbReference type="SAM" id="Phobius"/>
    </source>
</evidence>
<feature type="transmembrane region" description="Helical" evidence="6">
    <location>
        <begin position="272"/>
        <end position="292"/>
    </location>
</feature>
<organism evidence="8 9">
    <name type="scientific">Savagea serpentis</name>
    <dbReference type="NCBI Taxonomy" id="2785297"/>
    <lineage>
        <taxon>Bacteria</taxon>
        <taxon>Bacillati</taxon>
        <taxon>Bacillota</taxon>
        <taxon>Bacilli</taxon>
        <taxon>Bacillales</taxon>
        <taxon>Caryophanaceae</taxon>
        <taxon>Savagea</taxon>
    </lineage>
</organism>
<gene>
    <name evidence="8" type="ORF">IRY55_04810</name>
</gene>
<feature type="domain" description="Major facilitator superfamily (MFS) profile" evidence="7">
    <location>
        <begin position="14"/>
        <end position="388"/>
    </location>
</feature>
<dbReference type="PROSITE" id="PS50850">
    <property type="entry name" value="MFS"/>
    <property type="match status" value="1"/>
</dbReference>
<evidence type="ECO:0000256" key="5">
    <source>
        <dbReference type="ARBA" id="ARBA00023136"/>
    </source>
</evidence>
<dbReference type="AlphaFoldDB" id="A0A8J7KSK7"/>
<keyword evidence="3 6" id="KW-0812">Transmembrane</keyword>
<comment type="caution">
    <text evidence="8">The sequence shown here is derived from an EMBL/GenBank/DDBJ whole genome shotgun (WGS) entry which is preliminary data.</text>
</comment>
<dbReference type="InterPro" id="IPR052714">
    <property type="entry name" value="MFS_Exporter"/>
</dbReference>
<feature type="transmembrane region" description="Helical" evidence="6">
    <location>
        <begin position="105"/>
        <end position="128"/>
    </location>
</feature>
<feature type="transmembrane region" description="Helical" evidence="6">
    <location>
        <begin position="51"/>
        <end position="69"/>
    </location>
</feature>
<dbReference type="InterPro" id="IPR011701">
    <property type="entry name" value="MFS"/>
</dbReference>
<feature type="transmembrane region" description="Helical" evidence="6">
    <location>
        <begin position="242"/>
        <end position="260"/>
    </location>
</feature>
<evidence type="ECO:0000256" key="3">
    <source>
        <dbReference type="ARBA" id="ARBA00022692"/>
    </source>
</evidence>
<dbReference type="CDD" id="cd17489">
    <property type="entry name" value="MFS_YfcJ_like"/>
    <property type="match status" value="1"/>
</dbReference>
<feature type="transmembrane region" description="Helical" evidence="6">
    <location>
        <begin position="365"/>
        <end position="383"/>
    </location>
</feature>
<evidence type="ECO:0000256" key="2">
    <source>
        <dbReference type="ARBA" id="ARBA00022448"/>
    </source>
</evidence>
<dbReference type="SUPFAM" id="SSF103473">
    <property type="entry name" value="MFS general substrate transporter"/>
    <property type="match status" value="1"/>
</dbReference>